<accession>A0A2Z4UBW0</accession>
<feature type="transmembrane region" description="Helical" evidence="5">
    <location>
        <begin position="252"/>
        <end position="269"/>
    </location>
</feature>
<evidence type="ECO:0000256" key="4">
    <source>
        <dbReference type="ARBA" id="ARBA00023136"/>
    </source>
</evidence>
<keyword evidence="4 5" id="KW-0472">Membrane</keyword>
<dbReference type="KEGG" id="blau:DQQ01_09340"/>
<comment type="subcellular location">
    <subcellularLocation>
        <location evidence="1">Membrane</location>
        <topology evidence="1">Multi-pass membrane protein</topology>
    </subcellularLocation>
</comment>
<dbReference type="Proteomes" id="UP000250003">
    <property type="component" value="Chromosome"/>
</dbReference>
<protein>
    <submittedName>
        <fullName evidence="7">FUSC family protein</fullName>
    </submittedName>
</protein>
<feature type="domain" description="Integral membrane bound transporter" evidence="6">
    <location>
        <begin position="214"/>
        <end position="333"/>
    </location>
</feature>
<name>A0A2Z4UBW0_9FIRM</name>
<keyword evidence="8" id="KW-1185">Reference proteome</keyword>
<feature type="transmembrane region" description="Helical" evidence="5">
    <location>
        <begin position="225"/>
        <end position="240"/>
    </location>
</feature>
<dbReference type="InterPro" id="IPR049453">
    <property type="entry name" value="Memb_transporter_dom"/>
</dbReference>
<dbReference type="RefSeq" id="WP_111919808.1">
    <property type="nucleotide sequence ID" value="NZ_CAUWHR010000007.1"/>
</dbReference>
<feature type="transmembrane region" description="Helical" evidence="5">
    <location>
        <begin position="156"/>
        <end position="175"/>
    </location>
</feature>
<keyword evidence="2 5" id="KW-0812">Transmembrane</keyword>
<feature type="transmembrane region" description="Helical" evidence="5">
    <location>
        <begin position="113"/>
        <end position="136"/>
    </location>
</feature>
<dbReference type="Pfam" id="PF13515">
    <property type="entry name" value="FUSC_2"/>
    <property type="match status" value="1"/>
</dbReference>
<proteinExistence type="predicted"/>
<dbReference type="EMBL" id="CP030280">
    <property type="protein sequence ID" value="AWY98319.1"/>
    <property type="molecule type" value="Genomic_DNA"/>
</dbReference>
<evidence type="ECO:0000256" key="1">
    <source>
        <dbReference type="ARBA" id="ARBA00004141"/>
    </source>
</evidence>
<reference evidence="8" key="1">
    <citation type="submission" date="2018-06" db="EMBL/GenBank/DDBJ databases">
        <title>Description of Blautia argi sp. nov., a new anaerobic isolated from dog feces.</title>
        <authorList>
            <person name="Chang Y.-H."/>
            <person name="Paek J."/>
            <person name="Shin Y."/>
        </authorList>
    </citation>
    <scope>NUCLEOTIDE SEQUENCE [LARGE SCALE GENOMIC DNA]</scope>
    <source>
        <strain evidence="8">KCTC 15426</strain>
    </source>
</reference>
<feature type="transmembrane region" description="Helical" evidence="5">
    <location>
        <begin position="201"/>
        <end position="219"/>
    </location>
</feature>
<feature type="transmembrane region" description="Helical" evidence="5">
    <location>
        <begin position="300"/>
        <end position="321"/>
    </location>
</feature>
<evidence type="ECO:0000256" key="2">
    <source>
        <dbReference type="ARBA" id="ARBA00022692"/>
    </source>
</evidence>
<organism evidence="7 8">
    <name type="scientific">Blautia argi</name>
    <dbReference type="NCBI Taxonomy" id="1912897"/>
    <lineage>
        <taxon>Bacteria</taxon>
        <taxon>Bacillati</taxon>
        <taxon>Bacillota</taxon>
        <taxon>Clostridia</taxon>
        <taxon>Lachnospirales</taxon>
        <taxon>Lachnospiraceae</taxon>
        <taxon>Blautia</taxon>
    </lineage>
</organism>
<sequence length="353" mass="38930">MTIYQELQLNQEGSKALIKSCRNPKEKARHIAIYLFKIFITMVFCMAFVIGYSTVFGDENSVTGVVILLCVMVFRFADFGISTPHGLSALMVVFAILAFGPRLANMGNVFTELLVNLACIFILMVLGCHNVIMANHSTLVLGYLLLYGYDVTGKAYALRLAGLAFGAFVTGIVFYRNHKKQTYKRGFRDLFREFDLASMRTRWQLSITFGVSTAIFLAGLLGLPRSMWVGIAVMSVLLPFRKDMKKRVKGRIPGNLLGGLVFLIVYPMLPESFYPYIGVIGGIGVGLSATYGWQAVFNSLGAMAIAVSFLGVPGAVFFRIFNNVAGAVYGLVFDKIFHGSLDKMTAKRTLLDS</sequence>
<keyword evidence="3 5" id="KW-1133">Transmembrane helix</keyword>
<feature type="transmembrane region" description="Helical" evidence="5">
    <location>
        <begin position="31"/>
        <end position="50"/>
    </location>
</feature>
<evidence type="ECO:0000313" key="8">
    <source>
        <dbReference type="Proteomes" id="UP000250003"/>
    </source>
</evidence>
<evidence type="ECO:0000313" key="7">
    <source>
        <dbReference type="EMBL" id="AWY98319.1"/>
    </source>
</evidence>
<feature type="transmembrane region" description="Helical" evidence="5">
    <location>
        <begin position="87"/>
        <end position="104"/>
    </location>
</feature>
<dbReference type="OrthoDB" id="3251843at2"/>
<evidence type="ECO:0000256" key="3">
    <source>
        <dbReference type="ARBA" id="ARBA00022989"/>
    </source>
</evidence>
<evidence type="ECO:0000259" key="6">
    <source>
        <dbReference type="Pfam" id="PF13515"/>
    </source>
</evidence>
<feature type="transmembrane region" description="Helical" evidence="5">
    <location>
        <begin position="275"/>
        <end position="293"/>
    </location>
</feature>
<dbReference type="GO" id="GO:0016020">
    <property type="term" value="C:membrane"/>
    <property type="evidence" value="ECO:0007669"/>
    <property type="project" value="UniProtKB-SubCell"/>
</dbReference>
<evidence type="ECO:0000256" key="5">
    <source>
        <dbReference type="SAM" id="Phobius"/>
    </source>
</evidence>
<dbReference type="AlphaFoldDB" id="A0A2Z4UBW0"/>
<gene>
    <name evidence="7" type="ORF">DQQ01_09340</name>
</gene>